<dbReference type="PANTHER" id="PTHR38690">
    <property type="entry name" value="PROTEASE-RELATED"/>
    <property type="match status" value="1"/>
</dbReference>
<dbReference type="PANTHER" id="PTHR38690:SF1">
    <property type="entry name" value="PROTEASE"/>
    <property type="match status" value="1"/>
</dbReference>
<gene>
    <name evidence="4" type="ORF">FPL11_06920</name>
</gene>
<sequence>MGIAQQLHRWIRPQRQERLKAALLMTGVTLVVSAAVLLTGVRLLFAAAPSLTAPVVAVVSDRLGVPVEIGGLDASLRRLRPGLVLEDVRVGGADGGEPLSLDSLTLAIAPWRSLQAGSLQFHALSAEGMAVTLRQQASGDWRLAGLLPGATPVAPASFLQALRDLPVDRLLIRDSRLALVDQDNAARLGFESVALRWRRDPDGQWRFALDARQADERVQARMQIDAATASTARAVIDLEGLTGERIAPWLQRSSLQPDPAARVSGRLWVNLAETGAIRLTADLEAQSLGLFDGGIESLSLLARADWQDGRWAGQIQPQALAQADGPGPVPGPIAFARGTDGGWRLALSDTPLEPLAPLLRRRIDAPVTLDGQARRATLVWKDASDWRLTADLAGVGVSGWPPGLAGRQADLQVEAGPQGGQVVVDQLQLQRIEPDGEALLRRPVQVAVTGGRLQWSRSGPEAWWLSLGDVQGRFDGAPVRLEGRLEQRAGQTPRVDVTARAGALEAAQVLEVLPVGIMDDRLVTWLDRAIAGGRMEAATLRWSGPVDGFPYRAGDGVFDLRARLADVEFRYQQDWPPLRGLAGELRFRNQGMRISAERGRIGSNDLQQAQARIDDLFDPQLQVSGDLRGPLSGMLAVMQQSPVLPASRRLDQLRWQGRGDLSLDLDFPFRSQPMALEGALRLDGAAVSVAEPAIRLEDIRGEVAFDRQGVTATGVRARLAGRPVVARAATVGEADQARIEVTADTRMAIADWPGTSALAGRAEGTAAWRIRWERPGFMATEGARPGEQLSIRSSLEGVALDLPLGLAKAAESSTPLALEWRRDADAAWRFSYADRLRAVFGNDRGALHFGGRPPSLPSTPSTQVSGTLPVVDPARLAGAGQGSAPGGGLPMPLRMELTVAGLDVSRWRIGETVLTGEMRDGQGSWSVSGGADGRVEKAGPAAPWVLRLETLSARPRPTATSQDDAGDGAPSGLPGTDIDLSAGQLRVDGTPLGRLQLSRSRGDAGGEARLQLTGESIDLKARIDQVGEDARPNQLEFDLYTRDAGQVLGALGLVDAMNRGEGSVSGELAWRGGMLQPALPTLTGDLSIDLRNGSLPAVEPGAGRALGLFSLSVLPRRLGLDFSDVVGEGLSFDQLQGTWQVEAGRMRTDDLSLTGPSMDLSLRGETDLVRRRYDQRVTVTPQLSSALAFLGGLAGGPAAAALLFVTRGMLESGVERLTDFTYHIGGTWDEPEFDLIAPDLEDADDD</sequence>
<dbReference type="RefSeq" id="WP_144347984.1">
    <property type="nucleotide sequence ID" value="NZ_VMKP01000003.1"/>
</dbReference>
<accession>A0A557RH05</accession>
<dbReference type="InterPro" id="IPR025263">
    <property type="entry name" value="YhdP_central"/>
</dbReference>
<feature type="transmembrane region" description="Helical" evidence="2">
    <location>
        <begin position="21"/>
        <end position="45"/>
    </location>
</feature>
<evidence type="ECO:0000259" key="3">
    <source>
        <dbReference type="Pfam" id="PF13116"/>
    </source>
</evidence>
<reference evidence="4 5" key="1">
    <citation type="submission" date="2019-07" db="EMBL/GenBank/DDBJ databases">
        <title>Reclasification of Spiribacter aquaticus.</title>
        <authorList>
            <person name="Leon M.J."/>
            <person name="Sanchez-Porro C."/>
            <person name="Ventosa A."/>
        </authorList>
    </citation>
    <scope>NUCLEOTIDE SEQUENCE [LARGE SCALE GENOMIC DNA]</scope>
    <source>
        <strain evidence="4 5">SP30</strain>
    </source>
</reference>
<comment type="caution">
    <text evidence="4">The sequence shown here is derived from an EMBL/GenBank/DDBJ whole genome shotgun (WGS) entry which is preliminary data.</text>
</comment>
<evidence type="ECO:0000256" key="2">
    <source>
        <dbReference type="SAM" id="Phobius"/>
    </source>
</evidence>
<protein>
    <recommendedName>
        <fullName evidence="3">YhdP central domain-containing protein</fullName>
    </recommendedName>
</protein>
<keyword evidence="2" id="KW-1133">Transmembrane helix</keyword>
<dbReference type="Pfam" id="PF13116">
    <property type="entry name" value="YhdP"/>
    <property type="match status" value="1"/>
</dbReference>
<organism evidence="4 5">
    <name type="scientific">Spiribacter aquaticus</name>
    <dbReference type="NCBI Taxonomy" id="1935996"/>
    <lineage>
        <taxon>Bacteria</taxon>
        <taxon>Pseudomonadati</taxon>
        <taxon>Pseudomonadota</taxon>
        <taxon>Gammaproteobacteria</taxon>
        <taxon>Chromatiales</taxon>
        <taxon>Ectothiorhodospiraceae</taxon>
        <taxon>Spiribacter</taxon>
    </lineage>
</organism>
<feature type="region of interest" description="Disordered" evidence="1">
    <location>
        <begin position="953"/>
        <end position="981"/>
    </location>
</feature>
<evidence type="ECO:0000313" key="5">
    <source>
        <dbReference type="Proteomes" id="UP000316688"/>
    </source>
</evidence>
<name>A0A557RH05_9GAMM</name>
<dbReference type="EMBL" id="VMKP01000003">
    <property type="protein sequence ID" value="TVO64388.1"/>
    <property type="molecule type" value="Genomic_DNA"/>
</dbReference>
<proteinExistence type="predicted"/>
<keyword evidence="5" id="KW-1185">Reference proteome</keyword>
<evidence type="ECO:0000313" key="4">
    <source>
        <dbReference type="EMBL" id="TVO64388.1"/>
    </source>
</evidence>
<dbReference type="Proteomes" id="UP000316688">
    <property type="component" value="Unassembled WGS sequence"/>
</dbReference>
<dbReference type="AlphaFoldDB" id="A0A557RH05"/>
<evidence type="ECO:0000256" key="1">
    <source>
        <dbReference type="SAM" id="MobiDB-lite"/>
    </source>
</evidence>
<dbReference type="InterPro" id="IPR011836">
    <property type="entry name" value="YhdP"/>
</dbReference>
<keyword evidence="2" id="KW-0472">Membrane</keyword>
<keyword evidence="2" id="KW-0812">Transmembrane</keyword>
<feature type="domain" description="YhdP central" evidence="3">
    <location>
        <begin position="19"/>
        <end position="1232"/>
    </location>
</feature>